<dbReference type="EMBL" id="CP012382">
    <property type="protein sequence ID" value="AKZ57033.1"/>
    <property type="molecule type" value="Genomic_DNA"/>
</dbReference>
<dbReference type="AlphaFoldDB" id="A0A0K2AVP0"/>
<reference evidence="3" key="1">
    <citation type="journal article" date="2015" name="J. Biotechnol.">
        <title>Complete genome sequence of Streptomyces ambofaciens ATCC 23877, the spiramycin producer.</title>
        <authorList>
            <person name="Thibessard A."/>
            <person name="Haas D."/>
            <person name="Gerbaud C."/>
            <person name="Aigle B."/>
            <person name="Lautru S."/>
            <person name="Pernodet J.L."/>
            <person name="Leblond P."/>
        </authorList>
    </citation>
    <scope>NUCLEOTIDE SEQUENCE [LARGE SCALE GENOMIC DNA]</scope>
    <source>
        <strain evidence="3">ATCC 23877 / 3486 / DSM 40053 / JCM 4204 / NBRC 12836 / NRRL B-2516</strain>
    </source>
</reference>
<evidence type="ECO:0000313" key="2">
    <source>
        <dbReference type="EMBL" id="AKZ57033.1"/>
    </source>
</evidence>
<dbReference type="RefSeq" id="WP_053134495.1">
    <property type="nucleotide sequence ID" value="NZ_CP012382.1"/>
</dbReference>
<dbReference type="InterPro" id="IPR021903">
    <property type="entry name" value="DUF3515"/>
</dbReference>
<proteinExistence type="predicted"/>
<keyword evidence="1" id="KW-0472">Membrane</keyword>
<evidence type="ECO:0000313" key="3">
    <source>
        <dbReference type="Proteomes" id="UP000061018"/>
    </source>
</evidence>
<dbReference type="KEGG" id="samb:SAM23877_3988"/>
<evidence type="ECO:0000256" key="1">
    <source>
        <dbReference type="SAM" id="Phobius"/>
    </source>
</evidence>
<feature type="transmembrane region" description="Helical" evidence="1">
    <location>
        <begin position="20"/>
        <end position="37"/>
    </location>
</feature>
<dbReference type="STRING" id="1889.SAM40697_3632"/>
<keyword evidence="1" id="KW-0812">Transmembrane</keyword>
<name>A0A0K2AVP0_STRA7</name>
<dbReference type="Proteomes" id="UP000061018">
    <property type="component" value="Chromosome"/>
</dbReference>
<protein>
    <submittedName>
        <fullName evidence="2">Putative secreted protein</fullName>
    </submittedName>
</protein>
<sequence>MRIGNPLPVGLRRKPSVRMWIWLTVALVAVAGGLRYVDSHRVSAAPHADHAKCDEVVSRLPDDIPGASRDWTLGEGVAAWGGRSAVFRCGAEELPPNINLCVTVDGVDWVLDEERLQRDGVSVLRTYGRSPAVEFTYSGPREEVGGILTALDPAVKWLPQQRKCVGLQDAEIIQ</sequence>
<dbReference type="Pfam" id="PF12028">
    <property type="entry name" value="DUF3515"/>
    <property type="match status" value="1"/>
</dbReference>
<gene>
    <name evidence="2" type="ORF">SAM23877_3988</name>
</gene>
<organism evidence="2 3">
    <name type="scientific">Streptomyces ambofaciens (strain ATCC 23877 / 3486 / DSM 40053 / JCM 4204 / NBRC 12836 / NRRL B-2516)</name>
    <dbReference type="NCBI Taxonomy" id="278992"/>
    <lineage>
        <taxon>Bacteria</taxon>
        <taxon>Bacillati</taxon>
        <taxon>Actinomycetota</taxon>
        <taxon>Actinomycetes</taxon>
        <taxon>Kitasatosporales</taxon>
        <taxon>Streptomycetaceae</taxon>
        <taxon>Streptomyces</taxon>
    </lineage>
</organism>
<accession>A0A0K2AVP0</accession>
<keyword evidence="1" id="KW-1133">Transmembrane helix</keyword>